<dbReference type="FunFam" id="1.20.1250.20:FF:000001">
    <property type="entry name" value="Dicarboxylate MFS transporter"/>
    <property type="match status" value="1"/>
</dbReference>
<dbReference type="GO" id="GO:0005886">
    <property type="term" value="C:plasma membrane"/>
    <property type="evidence" value="ECO:0007669"/>
    <property type="project" value="UniProtKB-SubCell"/>
</dbReference>
<dbReference type="Pfam" id="PF07690">
    <property type="entry name" value="MFS_1"/>
    <property type="match status" value="1"/>
</dbReference>
<organism evidence="13 14">
    <name type="scientific">Ornithinimicrobium avium</name>
    <dbReference type="NCBI Taxonomy" id="2283195"/>
    <lineage>
        <taxon>Bacteria</taxon>
        <taxon>Bacillati</taxon>
        <taxon>Actinomycetota</taxon>
        <taxon>Actinomycetes</taxon>
        <taxon>Micrococcales</taxon>
        <taxon>Ornithinimicrobiaceae</taxon>
        <taxon>Ornithinimicrobium</taxon>
    </lineage>
</organism>
<sequence length="405" mass="43486">MGNALEWFDIIVYGFFAVVISDLFFPEDADPTVALLAVFGTLALTYFIRPVGAMVIGNYGDRRGRKAALTLTIALMTLGVGIMGFSPTYATIGVAAPVLMLLSRLIQGFSAGGEFGSATTFMTEHSPDKKVFYASWQVATQGISLLLAGLFGWVLTTTLSHDALYSWGWRVPFIFGMLIGPVGWWIRQSMEDTPEFVAVEEREQREAVPLGTVLTHHLGRVFTGAACVGVATMSVYLILYMPTFAITALELPAYSGFVGASVAGLVTLVLAPVFGHLGDRIGTVPIMVVAAVVGGLVVYPLFLSLIDNPSIWMLTIVEIVLGIVLAAYFAPLPAMMSALFPTEVRTTGMSLAYNVGVTTLGGLTPLVLAWLVDHFADISPAIYYIAVCLLSLVGLTIARKVYSMR</sequence>
<evidence type="ECO:0000256" key="8">
    <source>
        <dbReference type="ARBA" id="ARBA00023136"/>
    </source>
</evidence>
<keyword evidence="4" id="KW-1003">Cell membrane</keyword>
<evidence type="ECO:0000259" key="12">
    <source>
        <dbReference type="PROSITE" id="PS50850"/>
    </source>
</evidence>
<keyword evidence="7 11" id="KW-1133">Transmembrane helix</keyword>
<feature type="transmembrane region" description="Helical" evidence="11">
    <location>
        <begin position="378"/>
        <end position="398"/>
    </location>
</feature>
<feature type="transmembrane region" description="Helical" evidence="11">
    <location>
        <begin position="31"/>
        <end position="48"/>
    </location>
</feature>
<evidence type="ECO:0000256" key="9">
    <source>
        <dbReference type="ARBA" id="ARBA00037295"/>
    </source>
</evidence>
<dbReference type="InterPro" id="IPR020846">
    <property type="entry name" value="MFS_dom"/>
</dbReference>
<evidence type="ECO:0000313" key="14">
    <source>
        <dbReference type="Proteomes" id="UP000253790"/>
    </source>
</evidence>
<comment type="function">
    <text evidence="9">May be a proton symporter involved in the uptake of osmolytes such as proline and glycine betaine.</text>
</comment>
<feature type="transmembrane region" description="Helical" evidence="11">
    <location>
        <begin position="286"/>
        <end position="305"/>
    </location>
</feature>
<evidence type="ECO:0000256" key="11">
    <source>
        <dbReference type="SAM" id="Phobius"/>
    </source>
</evidence>
<reference evidence="13 14" key="1">
    <citation type="submission" date="2018-07" db="EMBL/GenBank/DDBJ databases">
        <title>Complete genome sequencing of Ornithinimicrobium sp. AMA3305.</title>
        <authorList>
            <person name="Bae J.-W."/>
        </authorList>
    </citation>
    <scope>NUCLEOTIDE SEQUENCE [LARGE SCALE GENOMIC DNA]</scope>
    <source>
        <strain evidence="13 14">AMA3305</strain>
    </source>
</reference>
<evidence type="ECO:0000256" key="10">
    <source>
        <dbReference type="ARBA" id="ARBA00039918"/>
    </source>
</evidence>
<proteinExistence type="inferred from homology"/>
<dbReference type="PANTHER" id="PTHR43528:SF8">
    <property type="entry name" value="BLR0239 PROTEIN"/>
    <property type="match status" value="1"/>
</dbReference>
<name>A0A345NSP2_9MICO</name>
<feature type="transmembrane region" description="Helical" evidence="11">
    <location>
        <begin position="351"/>
        <end position="372"/>
    </location>
</feature>
<dbReference type="Proteomes" id="UP000253790">
    <property type="component" value="Chromosome"/>
</dbReference>
<keyword evidence="8 11" id="KW-0472">Membrane</keyword>
<evidence type="ECO:0000256" key="6">
    <source>
        <dbReference type="ARBA" id="ARBA00022847"/>
    </source>
</evidence>
<dbReference type="InterPro" id="IPR011701">
    <property type="entry name" value="MFS"/>
</dbReference>
<gene>
    <name evidence="13" type="ORF">DV701_10635</name>
</gene>
<dbReference type="SUPFAM" id="SSF103473">
    <property type="entry name" value="MFS general substrate transporter"/>
    <property type="match status" value="1"/>
</dbReference>
<keyword evidence="3" id="KW-0813">Transport</keyword>
<evidence type="ECO:0000256" key="1">
    <source>
        <dbReference type="ARBA" id="ARBA00004651"/>
    </source>
</evidence>
<evidence type="ECO:0000256" key="7">
    <source>
        <dbReference type="ARBA" id="ARBA00022989"/>
    </source>
</evidence>
<dbReference type="InterPro" id="IPR036259">
    <property type="entry name" value="MFS_trans_sf"/>
</dbReference>
<feature type="transmembrane region" description="Helical" evidence="11">
    <location>
        <begin position="311"/>
        <end position="330"/>
    </location>
</feature>
<keyword evidence="14" id="KW-1185">Reference proteome</keyword>
<keyword evidence="6" id="KW-0769">Symport</keyword>
<dbReference type="Pfam" id="PF00083">
    <property type="entry name" value="Sugar_tr"/>
    <property type="match status" value="1"/>
</dbReference>
<evidence type="ECO:0000313" key="13">
    <source>
        <dbReference type="EMBL" id="AXH98050.1"/>
    </source>
</evidence>
<evidence type="ECO:0000256" key="5">
    <source>
        <dbReference type="ARBA" id="ARBA00022692"/>
    </source>
</evidence>
<feature type="transmembrane region" description="Helical" evidence="11">
    <location>
        <begin position="7"/>
        <end position="25"/>
    </location>
</feature>
<dbReference type="OrthoDB" id="8953821at2"/>
<dbReference type="InterPro" id="IPR005828">
    <property type="entry name" value="MFS_sugar_transport-like"/>
</dbReference>
<dbReference type="PANTHER" id="PTHR43528">
    <property type="entry name" value="ALPHA-KETOGLUTARATE PERMEASE"/>
    <property type="match status" value="1"/>
</dbReference>
<feature type="transmembrane region" description="Helical" evidence="11">
    <location>
        <begin position="167"/>
        <end position="186"/>
    </location>
</feature>
<evidence type="ECO:0000256" key="3">
    <source>
        <dbReference type="ARBA" id="ARBA00022448"/>
    </source>
</evidence>
<dbReference type="InterPro" id="IPR051084">
    <property type="entry name" value="H+-coupled_symporters"/>
</dbReference>
<dbReference type="GO" id="GO:0015293">
    <property type="term" value="F:symporter activity"/>
    <property type="evidence" value="ECO:0007669"/>
    <property type="project" value="UniProtKB-KW"/>
</dbReference>
<feature type="transmembrane region" description="Helical" evidence="11">
    <location>
        <begin position="131"/>
        <end position="155"/>
    </location>
</feature>
<dbReference type="AlphaFoldDB" id="A0A345NSP2"/>
<comment type="similarity">
    <text evidence="2">Belongs to the major facilitator superfamily. Metabolite:H+ Symporter (MHS) family (TC 2.A.1.6) family.</text>
</comment>
<comment type="subcellular location">
    <subcellularLocation>
        <location evidence="1">Cell membrane</location>
        <topology evidence="1">Multi-pass membrane protein</topology>
    </subcellularLocation>
</comment>
<feature type="domain" description="Major facilitator superfamily (MFS) profile" evidence="12">
    <location>
        <begin position="1"/>
        <end position="405"/>
    </location>
</feature>
<dbReference type="EMBL" id="CP031229">
    <property type="protein sequence ID" value="AXH98050.1"/>
    <property type="molecule type" value="Genomic_DNA"/>
</dbReference>
<accession>A0A345NSP2</accession>
<dbReference type="Gene3D" id="1.20.1250.20">
    <property type="entry name" value="MFS general substrate transporter like domains"/>
    <property type="match status" value="2"/>
</dbReference>
<protein>
    <recommendedName>
        <fullName evidence="10">Putative proline/betaine transporter</fullName>
    </recommendedName>
</protein>
<feature type="transmembrane region" description="Helical" evidence="11">
    <location>
        <begin position="221"/>
        <end position="241"/>
    </location>
</feature>
<feature type="transmembrane region" description="Helical" evidence="11">
    <location>
        <begin position="253"/>
        <end position="274"/>
    </location>
</feature>
<dbReference type="KEGG" id="orn:DV701_10635"/>
<evidence type="ECO:0000256" key="2">
    <source>
        <dbReference type="ARBA" id="ARBA00008240"/>
    </source>
</evidence>
<keyword evidence="5 11" id="KW-0812">Transmembrane</keyword>
<dbReference type="PROSITE" id="PS50850">
    <property type="entry name" value="MFS"/>
    <property type="match status" value="1"/>
</dbReference>
<evidence type="ECO:0000256" key="4">
    <source>
        <dbReference type="ARBA" id="ARBA00022475"/>
    </source>
</evidence>